<dbReference type="InterPro" id="IPR045012">
    <property type="entry name" value="NLP"/>
</dbReference>
<gene>
    <name evidence="4" type="ORF">OSB04_010337</name>
</gene>
<feature type="coiled-coil region" evidence="1">
    <location>
        <begin position="1058"/>
        <end position="1138"/>
    </location>
</feature>
<dbReference type="InterPro" id="IPR055081">
    <property type="entry name" value="NLP1-9_GAF"/>
</dbReference>
<protein>
    <recommendedName>
        <fullName evidence="3">NLP1-9 GAF domain-containing protein</fullName>
    </recommendedName>
</protein>
<organism evidence="4 5">
    <name type="scientific">Centaurea solstitialis</name>
    <name type="common">yellow star-thistle</name>
    <dbReference type="NCBI Taxonomy" id="347529"/>
    <lineage>
        <taxon>Eukaryota</taxon>
        <taxon>Viridiplantae</taxon>
        <taxon>Streptophyta</taxon>
        <taxon>Embryophyta</taxon>
        <taxon>Tracheophyta</taxon>
        <taxon>Spermatophyta</taxon>
        <taxon>Magnoliopsida</taxon>
        <taxon>eudicotyledons</taxon>
        <taxon>Gunneridae</taxon>
        <taxon>Pentapetalae</taxon>
        <taxon>asterids</taxon>
        <taxon>campanulids</taxon>
        <taxon>Asterales</taxon>
        <taxon>Asteraceae</taxon>
        <taxon>Carduoideae</taxon>
        <taxon>Cardueae</taxon>
        <taxon>Centaureinae</taxon>
        <taxon>Centaurea</taxon>
    </lineage>
</organism>
<dbReference type="Proteomes" id="UP001172457">
    <property type="component" value="Chromosome 3"/>
</dbReference>
<evidence type="ECO:0000256" key="2">
    <source>
        <dbReference type="SAM" id="MobiDB-lite"/>
    </source>
</evidence>
<evidence type="ECO:0000259" key="3">
    <source>
        <dbReference type="Pfam" id="PF22922"/>
    </source>
</evidence>
<dbReference type="EMBL" id="JARYMX010000003">
    <property type="protein sequence ID" value="KAJ9555723.1"/>
    <property type="molecule type" value="Genomic_DNA"/>
</dbReference>
<dbReference type="PANTHER" id="PTHR32002">
    <property type="entry name" value="PROTEIN NLP8"/>
    <property type="match status" value="1"/>
</dbReference>
<comment type="caution">
    <text evidence="4">The sequence shown here is derived from an EMBL/GenBank/DDBJ whole genome shotgun (WGS) entry which is preliminary data.</text>
</comment>
<reference evidence="4" key="1">
    <citation type="submission" date="2023-03" db="EMBL/GenBank/DDBJ databases">
        <title>Chromosome-scale reference genome and RAD-based genetic map of yellow starthistle (Centaurea solstitialis) reveal putative structural variation and QTLs associated with invader traits.</title>
        <authorList>
            <person name="Reatini B."/>
            <person name="Cang F.A."/>
            <person name="Jiang Q."/>
            <person name="Mckibben M.T.W."/>
            <person name="Barker M.S."/>
            <person name="Rieseberg L.H."/>
            <person name="Dlugosch K.M."/>
        </authorList>
    </citation>
    <scope>NUCLEOTIDE SEQUENCE</scope>
    <source>
        <strain evidence="4">CAN-66</strain>
        <tissue evidence="4">Leaf</tissue>
    </source>
</reference>
<accession>A0AA38TEY6</accession>
<feature type="compositionally biased region" description="Polar residues" evidence="2">
    <location>
        <begin position="1"/>
        <end position="12"/>
    </location>
</feature>
<evidence type="ECO:0000256" key="1">
    <source>
        <dbReference type="SAM" id="Coils"/>
    </source>
</evidence>
<keyword evidence="1" id="KW-0175">Coiled coil</keyword>
<feature type="domain" description="NLP1-9 GAF" evidence="3">
    <location>
        <begin position="315"/>
        <end position="481"/>
    </location>
</feature>
<evidence type="ECO:0000313" key="5">
    <source>
        <dbReference type="Proteomes" id="UP001172457"/>
    </source>
</evidence>
<sequence length="1374" mass="158506">MADSPVSVSSDDLISPPLAAQDSSSNNTFLETYLTTLHSSSPSFFSDLRVYWSHDDPQLIQDKIKCAFQDLQLDFFYRGLIQFWASVSVCGRRLLTTSDQPFILSTRYNDHGKYRLCCLNYTYCVDAMNNVGVVEDDVRMISDGAAVKAFLNGTPELLPDLKEWTPLVSSAIECGLASCVMLPVFDPAQSCCVGVVEACSSSSTDFLEVFNKLNTALEVRISFIEFRLGFFYGYRMVRCIMIKRLYDIVEMAKGTGYGPGLLLNRLCKACSKACRLRPVGKEGLKTFHAQEHLPYKRLDMCEHFMPMKQTIPALEHAKNEINDALKIIWHMHGLVFADVWIAYKDGNQVSLPFLEDGQANRVIRLKLTDYYSVILDDEDSGLGFVCRNYCNACYRLPLKMGEGLIGKTFQNYKPYFIEDILELCDSESVLKLLSGFCSCSCFVIYLWSTKTSDLDYVFEFFWKSSRDNVIMLESLLLTFKRYLPSFKIKSGLELGDEIDILDVGNSKGSENRYIKIFHRNKVSLKRGRQSKVEECLTPSKARGKTTPIELSREQIESQFGQTQEKAAKKLNGDDNLLLSKYTFHVSTLKRKCKKEGIKLWQGKDHVEENQSDTYEEEDNRGAIRDNTREASLDKNMVTIKAEYAGDVIMFSHPISSATSKAMEKEIVKRYELDPDTRYKLQYLDVENNEWILFTCDENVTLFQKDKRNVRLLTYGKRLLVQLPHMNITRIENLTGKKKMIKSLIRFKHLLIKRSVRFIMTTREAFAIGSDTKPPVLFREISDKLSIKEKEYNDIQTKFSALSEEKEVLLGHIKKVETMLLKRGQTDQTIFLNKPKEFKAYNVREGLGFENPHYLKRAIRFVPTLYDTIYFNLDKKYRMRFTRSSEEVEAEHDKRRKQKDNVQIPFNYARLNDSYSKREISLSDDYIRSYSEEEFKQFKSDDSPVDNSKFYEFRYYKTLKDLEDERRMNSSEKDQMLCKISDLQKQVFKLKGELQKFSNSSSSVHKSSNTSDTSFVSASTNSADSVKSENALQLSTIVNSICCVCSAKKFVESEAVSRVKSLELRNAQLSSQISDFEQLIILERRNFEKERKFFEEEKKVFENERKSFELNSVKLSKKISDLENQIVFERKDFEKMKNVFESKKNSLKKPSLRVGKYQNMMHDFEEEIHVVKSERKCDEKKSVELQKQIVILQNQLSDIIAEPKKPSLVQKDFEDQKKAFKNEIKKLTSKLAGLSTDIMTEQRLRLVQQKKLDDLLVERNMLSTKVKGLVEIISKAHGSIHTNVSTHGHIKSSGQIRPTNLFYDSRADHSGIHLCSKCKFVWQVKGSNANVDHTKSFASKSNVLKNKSFQDTSFGAWLLNTSVQDPSINVVYERY</sequence>
<dbReference type="GO" id="GO:0003700">
    <property type="term" value="F:DNA-binding transcription factor activity"/>
    <property type="evidence" value="ECO:0007669"/>
    <property type="project" value="InterPro"/>
</dbReference>
<feature type="coiled-coil region" evidence="1">
    <location>
        <begin position="1181"/>
        <end position="1236"/>
    </location>
</feature>
<name>A0AA38TEY6_9ASTR</name>
<evidence type="ECO:0000313" key="4">
    <source>
        <dbReference type="EMBL" id="KAJ9555723.1"/>
    </source>
</evidence>
<dbReference type="PANTHER" id="PTHR32002:SF49">
    <property type="entry name" value="BILE ACID:SODIUM SYMPORTER_ARSENICAL RESISTANCE PROTEIN ACR3-RELATED"/>
    <property type="match status" value="1"/>
</dbReference>
<keyword evidence="5" id="KW-1185">Reference proteome</keyword>
<feature type="region of interest" description="Disordered" evidence="2">
    <location>
        <begin position="1"/>
        <end position="23"/>
    </location>
</feature>
<dbReference type="Pfam" id="PF22922">
    <property type="entry name" value="GAF_NLP"/>
    <property type="match status" value="1"/>
</dbReference>
<proteinExistence type="predicted"/>